<evidence type="ECO:0008006" key="4">
    <source>
        <dbReference type="Google" id="ProtNLM"/>
    </source>
</evidence>
<proteinExistence type="predicted"/>
<dbReference type="SUPFAM" id="SSF48403">
    <property type="entry name" value="Ankyrin repeat"/>
    <property type="match status" value="1"/>
</dbReference>
<dbReference type="Proteomes" id="UP001275084">
    <property type="component" value="Unassembled WGS sequence"/>
</dbReference>
<organism evidence="2 3">
    <name type="scientific">Lasiosphaeria hispida</name>
    <dbReference type="NCBI Taxonomy" id="260671"/>
    <lineage>
        <taxon>Eukaryota</taxon>
        <taxon>Fungi</taxon>
        <taxon>Dikarya</taxon>
        <taxon>Ascomycota</taxon>
        <taxon>Pezizomycotina</taxon>
        <taxon>Sordariomycetes</taxon>
        <taxon>Sordariomycetidae</taxon>
        <taxon>Sordariales</taxon>
        <taxon>Lasiosphaeriaceae</taxon>
        <taxon>Lasiosphaeria</taxon>
    </lineage>
</organism>
<protein>
    <recommendedName>
        <fullName evidence="4">Ankyrin</fullName>
    </recommendedName>
</protein>
<feature type="region of interest" description="Disordered" evidence="1">
    <location>
        <begin position="1"/>
        <end position="45"/>
    </location>
</feature>
<evidence type="ECO:0000313" key="2">
    <source>
        <dbReference type="EMBL" id="KAK3339705.1"/>
    </source>
</evidence>
<dbReference type="AlphaFoldDB" id="A0AAJ0M7Q0"/>
<dbReference type="Gene3D" id="1.25.40.20">
    <property type="entry name" value="Ankyrin repeat-containing domain"/>
    <property type="match status" value="1"/>
</dbReference>
<reference evidence="2" key="2">
    <citation type="submission" date="2023-06" db="EMBL/GenBank/DDBJ databases">
        <authorList>
            <consortium name="Lawrence Berkeley National Laboratory"/>
            <person name="Haridas S."/>
            <person name="Hensen N."/>
            <person name="Bonometti L."/>
            <person name="Westerberg I."/>
            <person name="Brannstrom I.O."/>
            <person name="Guillou S."/>
            <person name="Cros-Aarteil S."/>
            <person name="Calhoun S."/>
            <person name="Kuo A."/>
            <person name="Mondo S."/>
            <person name="Pangilinan J."/>
            <person name="Riley R."/>
            <person name="Labutti K."/>
            <person name="Andreopoulos B."/>
            <person name="Lipzen A."/>
            <person name="Chen C."/>
            <person name="Yanf M."/>
            <person name="Daum C."/>
            <person name="Ng V."/>
            <person name="Clum A."/>
            <person name="Steindorff A."/>
            <person name="Ohm R."/>
            <person name="Martin F."/>
            <person name="Silar P."/>
            <person name="Natvig D."/>
            <person name="Lalanne C."/>
            <person name="Gautier V."/>
            <person name="Ament-Velasquez S.L."/>
            <person name="Kruys A."/>
            <person name="Hutchinson M.I."/>
            <person name="Powell A.J."/>
            <person name="Barry K."/>
            <person name="Miller A.N."/>
            <person name="Grigoriev I.V."/>
            <person name="Debuchy R."/>
            <person name="Gladieux P."/>
            <person name="Thoren M.H."/>
            <person name="Johannesson H."/>
        </authorList>
    </citation>
    <scope>NUCLEOTIDE SEQUENCE</scope>
    <source>
        <strain evidence="2">CBS 955.72</strain>
    </source>
</reference>
<sequence length="234" mass="26217">MPKPVKKRHFTRYNTETFERPSNPTVDALSHPRTLRPKPSQQHLRSPIWLHNHVKIARCATSKPHSRPRPNLETTLALLRQAVPHPFTEPLLGSGAAAVDTLLEAGAGRDVNKTNKAGMTPFHNLLDQRHIQSPQFNAHFTYISSFLDQGPSDDLSVVKLAMDLLLAHGANGWLQDPSGKCAMLEWVKQSAKNEVLQPLLRGGWRRLEKDPLVMRGGSEMLGGEEELLGMYFLM</sequence>
<reference evidence="2" key="1">
    <citation type="journal article" date="2023" name="Mol. Phylogenet. Evol.">
        <title>Genome-scale phylogeny and comparative genomics of the fungal order Sordariales.</title>
        <authorList>
            <person name="Hensen N."/>
            <person name="Bonometti L."/>
            <person name="Westerberg I."/>
            <person name="Brannstrom I.O."/>
            <person name="Guillou S."/>
            <person name="Cros-Aarteil S."/>
            <person name="Calhoun S."/>
            <person name="Haridas S."/>
            <person name="Kuo A."/>
            <person name="Mondo S."/>
            <person name="Pangilinan J."/>
            <person name="Riley R."/>
            <person name="LaButti K."/>
            <person name="Andreopoulos B."/>
            <person name="Lipzen A."/>
            <person name="Chen C."/>
            <person name="Yan M."/>
            <person name="Daum C."/>
            <person name="Ng V."/>
            <person name="Clum A."/>
            <person name="Steindorff A."/>
            <person name="Ohm R.A."/>
            <person name="Martin F."/>
            <person name="Silar P."/>
            <person name="Natvig D.O."/>
            <person name="Lalanne C."/>
            <person name="Gautier V."/>
            <person name="Ament-Velasquez S.L."/>
            <person name="Kruys A."/>
            <person name="Hutchinson M.I."/>
            <person name="Powell A.J."/>
            <person name="Barry K."/>
            <person name="Miller A.N."/>
            <person name="Grigoriev I.V."/>
            <person name="Debuchy R."/>
            <person name="Gladieux P."/>
            <person name="Hiltunen Thoren M."/>
            <person name="Johannesson H."/>
        </authorList>
    </citation>
    <scope>NUCLEOTIDE SEQUENCE</scope>
    <source>
        <strain evidence="2">CBS 955.72</strain>
    </source>
</reference>
<feature type="compositionally biased region" description="Basic residues" evidence="1">
    <location>
        <begin position="1"/>
        <end position="11"/>
    </location>
</feature>
<name>A0AAJ0M7Q0_9PEZI</name>
<gene>
    <name evidence="2" type="ORF">B0T25DRAFT_523430</name>
</gene>
<dbReference type="InterPro" id="IPR036770">
    <property type="entry name" value="Ankyrin_rpt-contain_sf"/>
</dbReference>
<keyword evidence="3" id="KW-1185">Reference proteome</keyword>
<evidence type="ECO:0000313" key="3">
    <source>
        <dbReference type="Proteomes" id="UP001275084"/>
    </source>
</evidence>
<accession>A0AAJ0M7Q0</accession>
<dbReference type="EMBL" id="JAUIQD010000009">
    <property type="protein sequence ID" value="KAK3339705.1"/>
    <property type="molecule type" value="Genomic_DNA"/>
</dbReference>
<comment type="caution">
    <text evidence="2">The sequence shown here is derived from an EMBL/GenBank/DDBJ whole genome shotgun (WGS) entry which is preliminary data.</text>
</comment>
<feature type="compositionally biased region" description="Polar residues" evidence="1">
    <location>
        <begin position="12"/>
        <end position="25"/>
    </location>
</feature>
<evidence type="ECO:0000256" key="1">
    <source>
        <dbReference type="SAM" id="MobiDB-lite"/>
    </source>
</evidence>